<dbReference type="EMBL" id="RHFK02000020">
    <property type="protein sequence ID" value="TWW57938.1"/>
    <property type="molecule type" value="Genomic_DNA"/>
</dbReference>
<organism evidence="2 3">
    <name type="scientific">Takifugu flavidus</name>
    <name type="common">sansaifugu</name>
    <dbReference type="NCBI Taxonomy" id="433684"/>
    <lineage>
        <taxon>Eukaryota</taxon>
        <taxon>Metazoa</taxon>
        <taxon>Chordata</taxon>
        <taxon>Craniata</taxon>
        <taxon>Vertebrata</taxon>
        <taxon>Euteleostomi</taxon>
        <taxon>Actinopterygii</taxon>
        <taxon>Neopterygii</taxon>
        <taxon>Teleostei</taxon>
        <taxon>Neoteleostei</taxon>
        <taxon>Acanthomorphata</taxon>
        <taxon>Eupercaria</taxon>
        <taxon>Tetraodontiformes</taxon>
        <taxon>Tetradontoidea</taxon>
        <taxon>Tetraodontidae</taxon>
        <taxon>Takifugu</taxon>
    </lineage>
</organism>
<gene>
    <name evidence="2" type="ORF">D4764_07G0006570</name>
</gene>
<feature type="compositionally biased region" description="Polar residues" evidence="1">
    <location>
        <begin position="106"/>
        <end position="115"/>
    </location>
</feature>
<feature type="compositionally biased region" description="Gly residues" evidence="1">
    <location>
        <begin position="41"/>
        <end position="52"/>
    </location>
</feature>
<evidence type="ECO:0000313" key="2">
    <source>
        <dbReference type="EMBL" id="TWW57938.1"/>
    </source>
</evidence>
<feature type="non-terminal residue" evidence="2">
    <location>
        <position position="1"/>
    </location>
</feature>
<accession>A0A5C6MUC6</accession>
<sequence>PIKSSETIRKGTASLSSTRKRVTGLGRVLLNLSFDPPLLGRRGGLSQDGGASGADIPPPPPPQATIKAPQVNRRSNKCGAVVLVRGASNASAKEACGASSVRTERNTSIPTSQTLPPGADLHVKTSRSRLTTRIHPVDPGASRVPSSHWERGGITGRLYALNLQGSKCRHDNAARMLGETPSSEGEGAETAANTQESTTPGAPRSTARNSTLVWRKRRRNESNTRIKGNHTADEVMLLLQPHRSRSEPEPRPQNGSADLN</sequence>
<dbReference type="AlphaFoldDB" id="A0A5C6MUC6"/>
<proteinExistence type="predicted"/>
<keyword evidence="3" id="KW-1185">Reference proteome</keyword>
<evidence type="ECO:0000256" key="1">
    <source>
        <dbReference type="SAM" id="MobiDB-lite"/>
    </source>
</evidence>
<reference evidence="2 3" key="1">
    <citation type="submission" date="2019-04" db="EMBL/GenBank/DDBJ databases">
        <title>Chromosome genome assembly for Takifugu flavidus.</title>
        <authorList>
            <person name="Xiao S."/>
        </authorList>
    </citation>
    <scope>NUCLEOTIDE SEQUENCE [LARGE SCALE GENOMIC DNA]</scope>
    <source>
        <strain evidence="2">HTHZ2018</strain>
        <tissue evidence="2">Muscle</tissue>
    </source>
</reference>
<name>A0A5C6MUC6_9TELE</name>
<evidence type="ECO:0000313" key="3">
    <source>
        <dbReference type="Proteomes" id="UP000324091"/>
    </source>
</evidence>
<feature type="region of interest" description="Disordered" evidence="1">
    <location>
        <begin position="98"/>
        <end position="121"/>
    </location>
</feature>
<dbReference type="Proteomes" id="UP000324091">
    <property type="component" value="Chromosome 7"/>
</dbReference>
<feature type="region of interest" description="Disordered" evidence="1">
    <location>
        <begin position="177"/>
        <end position="260"/>
    </location>
</feature>
<feature type="compositionally biased region" description="Polar residues" evidence="1">
    <location>
        <begin position="191"/>
        <end position="212"/>
    </location>
</feature>
<protein>
    <submittedName>
        <fullName evidence="2">Uncharacterized protein</fullName>
    </submittedName>
</protein>
<feature type="region of interest" description="Disordered" evidence="1">
    <location>
        <begin position="36"/>
        <end position="72"/>
    </location>
</feature>
<comment type="caution">
    <text evidence="2">The sequence shown here is derived from an EMBL/GenBank/DDBJ whole genome shotgun (WGS) entry which is preliminary data.</text>
</comment>